<proteinExistence type="predicted"/>
<feature type="region of interest" description="Disordered" evidence="1">
    <location>
        <begin position="300"/>
        <end position="450"/>
    </location>
</feature>
<feature type="compositionally biased region" description="Low complexity" evidence="1">
    <location>
        <begin position="166"/>
        <end position="182"/>
    </location>
</feature>
<evidence type="ECO:0000313" key="3">
    <source>
        <dbReference type="Proteomes" id="UP001237642"/>
    </source>
</evidence>
<reference evidence="2" key="1">
    <citation type="submission" date="2023-02" db="EMBL/GenBank/DDBJ databases">
        <title>Genome of toxic invasive species Heracleum sosnowskyi carries increased number of genes despite the absence of recent whole-genome duplications.</title>
        <authorList>
            <person name="Schelkunov M."/>
            <person name="Shtratnikova V."/>
            <person name="Makarenko M."/>
            <person name="Klepikova A."/>
            <person name="Omelchenko D."/>
            <person name="Novikova G."/>
            <person name="Obukhova E."/>
            <person name="Bogdanov V."/>
            <person name="Penin A."/>
            <person name="Logacheva M."/>
        </authorList>
    </citation>
    <scope>NUCLEOTIDE SEQUENCE</scope>
    <source>
        <strain evidence="2">Hsosn_3</strain>
        <tissue evidence="2">Leaf</tissue>
    </source>
</reference>
<protein>
    <submittedName>
        <fullName evidence="2">Rho GTPase-activating protein like</fullName>
    </submittedName>
</protein>
<dbReference type="EMBL" id="JAUIZM010000010">
    <property type="protein sequence ID" value="KAK1360797.1"/>
    <property type="molecule type" value="Genomic_DNA"/>
</dbReference>
<accession>A0AAD8M603</accession>
<feature type="compositionally biased region" description="Polar residues" evidence="1">
    <location>
        <begin position="118"/>
        <end position="129"/>
    </location>
</feature>
<feature type="compositionally biased region" description="Polar residues" evidence="1">
    <location>
        <begin position="349"/>
        <end position="367"/>
    </location>
</feature>
<sequence length="450" mass="50036">MDDFAPSFSLGIDSEPQFDDPAPSNPVNIPPDDDEFQSPGPDPDTRPRLKRLRRGPTAPKRQVTWCNVDDEIEDFSSDEYSDELPSTQYKSVCRSSKLSLPKHGVLSSQSSKKRKDVTNTPSYADVNRSSNDVMFPKLTVSPLRKFQLIDSDSEFDFDDPTGNGFANVNVSKPSSSSKASHSSPHENGSMGEEIRKEAQASVSKKDDLWSDFCLDKKIPIQTPVFDEVCEELFKSAKETNTYSTAKVREQRNKNINPEQQINLGAPLPPAHSYFFHDDIRIQNLVRSRLPNFFPLMTEDIRGSDQPNSSVIDYMGQFNHGESSKQASGKKNAVLNSARNRKQSKKTNVEEVSQGSGSWVNPKSSTKIPKNARKRRVQACGQSSQSAGQSAGQSSQSVGHWYTGSNGKRVYVTKTGKELTGKIAYSHYKKETKGGFTKKSSTRKKSSNNKK</sequence>
<evidence type="ECO:0000313" key="2">
    <source>
        <dbReference type="EMBL" id="KAK1360797.1"/>
    </source>
</evidence>
<dbReference type="PANTHER" id="PTHR38371">
    <property type="entry name" value="RHO GTPASE-ACTIVATING PROTEIN"/>
    <property type="match status" value="1"/>
</dbReference>
<keyword evidence="3" id="KW-1185">Reference proteome</keyword>
<name>A0AAD8M603_9APIA</name>
<gene>
    <name evidence="2" type="ORF">POM88_045271</name>
</gene>
<feature type="compositionally biased region" description="Low complexity" evidence="1">
    <location>
        <begin position="377"/>
        <end position="396"/>
    </location>
</feature>
<evidence type="ECO:0000256" key="1">
    <source>
        <dbReference type="SAM" id="MobiDB-lite"/>
    </source>
</evidence>
<dbReference type="PANTHER" id="PTHR38371:SF1">
    <property type="entry name" value="RHO GTPASE-ACTIVATING PROTEIN"/>
    <property type="match status" value="1"/>
</dbReference>
<feature type="region of interest" description="Disordered" evidence="1">
    <location>
        <begin position="1"/>
        <end position="62"/>
    </location>
</feature>
<feature type="region of interest" description="Disordered" evidence="1">
    <location>
        <begin position="98"/>
        <end position="129"/>
    </location>
</feature>
<dbReference type="AlphaFoldDB" id="A0AAD8M603"/>
<reference evidence="2" key="2">
    <citation type="submission" date="2023-05" db="EMBL/GenBank/DDBJ databases">
        <authorList>
            <person name="Schelkunov M.I."/>
        </authorList>
    </citation>
    <scope>NUCLEOTIDE SEQUENCE</scope>
    <source>
        <strain evidence="2">Hsosn_3</strain>
        <tissue evidence="2">Leaf</tissue>
    </source>
</reference>
<organism evidence="2 3">
    <name type="scientific">Heracleum sosnowskyi</name>
    <dbReference type="NCBI Taxonomy" id="360622"/>
    <lineage>
        <taxon>Eukaryota</taxon>
        <taxon>Viridiplantae</taxon>
        <taxon>Streptophyta</taxon>
        <taxon>Embryophyta</taxon>
        <taxon>Tracheophyta</taxon>
        <taxon>Spermatophyta</taxon>
        <taxon>Magnoliopsida</taxon>
        <taxon>eudicotyledons</taxon>
        <taxon>Gunneridae</taxon>
        <taxon>Pentapetalae</taxon>
        <taxon>asterids</taxon>
        <taxon>campanulids</taxon>
        <taxon>Apiales</taxon>
        <taxon>Apiaceae</taxon>
        <taxon>Apioideae</taxon>
        <taxon>apioid superclade</taxon>
        <taxon>Tordylieae</taxon>
        <taxon>Tordyliinae</taxon>
        <taxon>Heracleum</taxon>
    </lineage>
</organism>
<feature type="compositionally biased region" description="Polar residues" evidence="1">
    <location>
        <begin position="319"/>
        <end position="337"/>
    </location>
</feature>
<comment type="caution">
    <text evidence="2">The sequence shown here is derived from an EMBL/GenBank/DDBJ whole genome shotgun (WGS) entry which is preliminary data.</text>
</comment>
<dbReference type="Proteomes" id="UP001237642">
    <property type="component" value="Unassembled WGS sequence"/>
</dbReference>
<feature type="compositionally biased region" description="Basic residues" evidence="1">
    <location>
        <begin position="439"/>
        <end position="450"/>
    </location>
</feature>
<feature type="region of interest" description="Disordered" evidence="1">
    <location>
        <begin position="166"/>
        <end position="199"/>
    </location>
</feature>